<dbReference type="RefSeq" id="XP_030636726.1">
    <property type="nucleotide sequence ID" value="XM_030780866.1"/>
</dbReference>
<evidence type="ECO:0000256" key="5">
    <source>
        <dbReference type="ARBA" id="ARBA00022949"/>
    </source>
</evidence>
<evidence type="ECO:0000256" key="6">
    <source>
        <dbReference type="ARBA" id="ARBA00022989"/>
    </source>
</evidence>
<feature type="transmembrane region" description="Helical" evidence="8">
    <location>
        <begin position="81"/>
        <end position="101"/>
    </location>
</feature>
<dbReference type="GO" id="GO:0005198">
    <property type="term" value="F:structural molecule activity"/>
    <property type="evidence" value="ECO:0007669"/>
    <property type="project" value="InterPro"/>
</dbReference>
<dbReference type="InParanoid" id="A0A6J2W084"/>
<dbReference type="FunFam" id="1.20.140.150:FF:000001">
    <property type="entry name" value="Claudin"/>
    <property type="match status" value="1"/>
</dbReference>
<evidence type="ECO:0000256" key="1">
    <source>
        <dbReference type="ARBA" id="ARBA00008295"/>
    </source>
</evidence>
<feature type="transmembrane region" description="Helical" evidence="8">
    <location>
        <begin position="163"/>
        <end position="183"/>
    </location>
</feature>
<evidence type="ECO:0000256" key="7">
    <source>
        <dbReference type="ARBA" id="ARBA00023136"/>
    </source>
</evidence>
<dbReference type="AlphaFoldDB" id="A0A6J2W084"/>
<dbReference type="GO" id="GO:0005886">
    <property type="term" value="C:plasma membrane"/>
    <property type="evidence" value="ECO:0007669"/>
    <property type="project" value="UniProtKB-SubCell"/>
</dbReference>
<dbReference type="CTD" id="100334365"/>
<keyword evidence="3 8" id="KW-1003">Cell membrane</keyword>
<evidence type="ECO:0000256" key="2">
    <source>
        <dbReference type="ARBA" id="ARBA00022427"/>
    </source>
</evidence>
<protein>
    <recommendedName>
        <fullName evidence="8">Claudin</fullName>
    </recommendedName>
</protein>
<dbReference type="GO" id="GO:0005923">
    <property type="term" value="C:bicellular tight junction"/>
    <property type="evidence" value="ECO:0007669"/>
    <property type="project" value="UniProtKB-SubCell"/>
</dbReference>
<dbReference type="GeneID" id="115817541"/>
<dbReference type="PRINTS" id="PR01077">
    <property type="entry name" value="CLAUDIN"/>
</dbReference>
<dbReference type="PROSITE" id="PS01346">
    <property type="entry name" value="CLAUDIN"/>
    <property type="match status" value="1"/>
</dbReference>
<feature type="region of interest" description="Disordered" evidence="9">
    <location>
        <begin position="193"/>
        <end position="217"/>
    </location>
</feature>
<comment type="subcellular location">
    <subcellularLocation>
        <location evidence="8">Cell junction</location>
        <location evidence="8">Tight junction</location>
    </subcellularLocation>
    <subcellularLocation>
        <location evidence="8">Cell membrane</location>
        <topology evidence="8">Multi-pass membrane protein</topology>
    </subcellularLocation>
</comment>
<keyword evidence="10" id="KW-1185">Reference proteome</keyword>
<feature type="transmembrane region" description="Helical" evidence="8">
    <location>
        <begin position="122"/>
        <end position="143"/>
    </location>
</feature>
<keyword evidence="7 8" id="KW-0472">Membrane</keyword>
<evidence type="ECO:0000313" key="10">
    <source>
        <dbReference type="Proteomes" id="UP000504632"/>
    </source>
</evidence>
<evidence type="ECO:0000256" key="9">
    <source>
        <dbReference type="SAM" id="MobiDB-lite"/>
    </source>
</evidence>
<evidence type="ECO:0000313" key="11">
    <source>
        <dbReference type="RefSeq" id="XP_030636726.1"/>
    </source>
</evidence>
<dbReference type="Proteomes" id="UP000504632">
    <property type="component" value="Chromosome 7"/>
</dbReference>
<proteinExistence type="inferred from homology"/>
<evidence type="ECO:0000256" key="3">
    <source>
        <dbReference type="ARBA" id="ARBA00022475"/>
    </source>
</evidence>
<comment type="similarity">
    <text evidence="1 8">Belongs to the claudin family.</text>
</comment>
<dbReference type="Pfam" id="PF00822">
    <property type="entry name" value="PMP22_Claudin"/>
    <property type="match status" value="1"/>
</dbReference>
<gene>
    <name evidence="11" type="primary">cldn31</name>
</gene>
<sequence length="217" mass="22935">MANTGLQVLGLILSITGWVGGALVCAVPWWRVSAFVGNELVVAQVLWEGLWMTCLSEWGRLQCKIYDSGLALSSSAQLSRAMSVIALLICFLAVPVAVTGLKCTRCLGDAQGPKGKLARASGILFVLGGVVFLMPVCWMAYVVVRDFYDPDVPPPNKRELGPALYLGWIVSILMIIGGALLYAGSTNPGALAPPGRGGIRSNPPSTASEGKQEKAFV</sequence>
<dbReference type="InterPro" id="IPR004031">
    <property type="entry name" value="PMP22/EMP/MP20/Claudin"/>
</dbReference>
<reference evidence="11" key="1">
    <citation type="submission" date="2025-08" db="UniProtKB">
        <authorList>
            <consortium name="RefSeq"/>
        </authorList>
    </citation>
    <scope>IDENTIFICATION</scope>
</reference>
<organism evidence="10 11">
    <name type="scientific">Chanos chanos</name>
    <name type="common">Milkfish</name>
    <name type="synonym">Mugil chanos</name>
    <dbReference type="NCBI Taxonomy" id="29144"/>
    <lineage>
        <taxon>Eukaryota</taxon>
        <taxon>Metazoa</taxon>
        <taxon>Chordata</taxon>
        <taxon>Craniata</taxon>
        <taxon>Vertebrata</taxon>
        <taxon>Euteleostomi</taxon>
        <taxon>Actinopterygii</taxon>
        <taxon>Neopterygii</taxon>
        <taxon>Teleostei</taxon>
        <taxon>Ostariophysi</taxon>
        <taxon>Gonorynchiformes</taxon>
        <taxon>Chanidae</taxon>
        <taxon>Chanos</taxon>
    </lineage>
</organism>
<dbReference type="Gene3D" id="1.20.140.150">
    <property type="match status" value="1"/>
</dbReference>
<keyword evidence="5 8" id="KW-0965">Cell junction</keyword>
<evidence type="ECO:0000256" key="8">
    <source>
        <dbReference type="RuleBase" id="RU060637"/>
    </source>
</evidence>
<dbReference type="InterPro" id="IPR017974">
    <property type="entry name" value="Claudin_CS"/>
</dbReference>
<accession>A0A6J2W084</accession>
<evidence type="ECO:0000256" key="4">
    <source>
        <dbReference type="ARBA" id="ARBA00022692"/>
    </source>
</evidence>
<keyword evidence="4 8" id="KW-0812">Transmembrane</keyword>
<dbReference type="PANTHER" id="PTHR12002">
    <property type="entry name" value="CLAUDIN"/>
    <property type="match status" value="1"/>
</dbReference>
<dbReference type="OrthoDB" id="8895943at2759"/>
<dbReference type="InterPro" id="IPR006187">
    <property type="entry name" value="Claudin"/>
</dbReference>
<name>A0A6J2W084_CHACN</name>
<comment type="function">
    <text evidence="8">Claudins function as major constituents of the tight junction complexes that regulate the permeability of epithelia.</text>
</comment>
<feature type="transmembrane region" description="Helical" evidence="8">
    <location>
        <begin position="7"/>
        <end position="30"/>
    </location>
</feature>
<keyword evidence="6 8" id="KW-1133">Transmembrane helix</keyword>
<keyword evidence="2 8" id="KW-0796">Tight junction</keyword>